<keyword evidence="2" id="KW-1185">Reference proteome</keyword>
<dbReference type="EMBL" id="JAAXYH010000014">
    <property type="protein sequence ID" value="NMH66663.1"/>
    <property type="molecule type" value="Genomic_DNA"/>
</dbReference>
<accession>A0A972FV34</accession>
<sequence length="68" mass="7545">MKGTTFEINGVHIYSMTNYYFIVKTEEIDTITSVLNHDLLGHLSDKIDPSLLEIANNVSDIISSTTVA</sequence>
<evidence type="ECO:0000313" key="1">
    <source>
        <dbReference type="EMBL" id="NMH66663.1"/>
    </source>
</evidence>
<protein>
    <submittedName>
        <fullName evidence="1">Uncharacterized protein</fullName>
    </submittedName>
</protein>
<dbReference type="Proteomes" id="UP000737113">
    <property type="component" value="Unassembled WGS sequence"/>
</dbReference>
<gene>
    <name evidence="1" type="ORF">HC757_16020</name>
</gene>
<evidence type="ECO:0000313" key="2">
    <source>
        <dbReference type="Proteomes" id="UP000737113"/>
    </source>
</evidence>
<name>A0A972FV34_9GAMM</name>
<proteinExistence type="predicted"/>
<dbReference type="AlphaFoldDB" id="A0A972FV34"/>
<organism evidence="1 2">
    <name type="scientific">Shewanella salipaludis</name>
    <dbReference type="NCBI Taxonomy" id="2723052"/>
    <lineage>
        <taxon>Bacteria</taxon>
        <taxon>Pseudomonadati</taxon>
        <taxon>Pseudomonadota</taxon>
        <taxon>Gammaproteobacteria</taxon>
        <taxon>Alteromonadales</taxon>
        <taxon>Shewanellaceae</taxon>
        <taxon>Shewanella</taxon>
    </lineage>
</organism>
<comment type="caution">
    <text evidence="1">The sequence shown here is derived from an EMBL/GenBank/DDBJ whole genome shotgun (WGS) entry which is preliminary data.</text>
</comment>
<reference evidence="1" key="1">
    <citation type="submission" date="2020-04" db="EMBL/GenBank/DDBJ databases">
        <title>Description of Shewanella salipaludis sp. nov., isolated from a salt marsh.</title>
        <authorList>
            <person name="Park S."/>
            <person name="Yoon J.-H."/>
        </authorList>
    </citation>
    <scope>NUCLEOTIDE SEQUENCE</scope>
    <source>
        <strain evidence="1">SHSM-M6</strain>
    </source>
</reference>
<dbReference type="RefSeq" id="WP_169565383.1">
    <property type="nucleotide sequence ID" value="NZ_JAAXYH010000014.1"/>
</dbReference>